<dbReference type="Proteomes" id="UP000075755">
    <property type="component" value="Chromosome"/>
</dbReference>
<dbReference type="PANTHER" id="PTHR43875">
    <property type="entry name" value="MALTODEXTRIN IMPORT ATP-BINDING PROTEIN MSMX"/>
    <property type="match status" value="1"/>
</dbReference>
<dbReference type="InterPro" id="IPR012340">
    <property type="entry name" value="NA-bd_OB-fold"/>
</dbReference>
<evidence type="ECO:0000256" key="4">
    <source>
        <dbReference type="ARBA" id="ARBA00022475"/>
    </source>
</evidence>
<evidence type="ECO:0000313" key="14">
    <source>
        <dbReference type="Proteomes" id="UP000075755"/>
    </source>
</evidence>
<keyword evidence="3" id="KW-0813">Transport</keyword>
<dbReference type="AlphaFoldDB" id="A0AAC9AQV8"/>
<dbReference type="SUPFAM" id="SSF52540">
    <property type="entry name" value="P-loop containing nucleoside triphosphate hydrolases"/>
    <property type="match status" value="1"/>
</dbReference>
<keyword evidence="7" id="KW-0547">Nucleotide-binding</keyword>
<name>A0AAC9AQV8_AMIAI</name>
<dbReference type="FunFam" id="3.40.50.300:FF:000042">
    <property type="entry name" value="Maltose/maltodextrin ABC transporter, ATP-binding protein"/>
    <property type="match status" value="1"/>
</dbReference>
<dbReference type="SMART" id="SM00382">
    <property type="entry name" value="AAA"/>
    <property type="match status" value="1"/>
</dbReference>
<keyword evidence="15" id="KW-1185">Reference proteome</keyword>
<keyword evidence="10" id="KW-0472">Membrane</keyword>
<gene>
    <name evidence="12" type="ORF">AA2016_2200</name>
    <name evidence="13" type="ORF">FHS67_002209</name>
</gene>
<dbReference type="InterPro" id="IPR003439">
    <property type="entry name" value="ABC_transporter-like_ATP-bd"/>
</dbReference>
<evidence type="ECO:0000313" key="15">
    <source>
        <dbReference type="Proteomes" id="UP000577697"/>
    </source>
</evidence>
<evidence type="ECO:0000256" key="1">
    <source>
        <dbReference type="ARBA" id="ARBA00004417"/>
    </source>
</evidence>
<dbReference type="PROSITE" id="PS00211">
    <property type="entry name" value="ABC_TRANSPORTER_1"/>
    <property type="match status" value="1"/>
</dbReference>
<reference evidence="13 15" key="2">
    <citation type="submission" date="2020-08" db="EMBL/GenBank/DDBJ databases">
        <title>Genomic Encyclopedia of Type Strains, Phase IV (KMG-IV): sequencing the most valuable type-strain genomes for metagenomic binning, comparative biology and taxonomic classification.</title>
        <authorList>
            <person name="Goeker M."/>
        </authorList>
    </citation>
    <scope>NUCLEOTIDE SEQUENCE [LARGE SCALE GENOMIC DNA]</scope>
    <source>
        <strain evidence="13 15">DSM 10368</strain>
    </source>
</reference>
<dbReference type="GO" id="GO:0140359">
    <property type="term" value="F:ABC-type transporter activity"/>
    <property type="evidence" value="ECO:0007669"/>
    <property type="project" value="InterPro"/>
</dbReference>
<dbReference type="GO" id="GO:0005524">
    <property type="term" value="F:ATP binding"/>
    <property type="evidence" value="ECO:0007669"/>
    <property type="project" value="UniProtKB-KW"/>
</dbReference>
<evidence type="ECO:0000256" key="9">
    <source>
        <dbReference type="ARBA" id="ARBA00022967"/>
    </source>
</evidence>
<dbReference type="GO" id="GO:0055052">
    <property type="term" value="C:ATP-binding cassette (ABC) transporter complex, substrate-binding subunit-containing"/>
    <property type="evidence" value="ECO:0007669"/>
    <property type="project" value="TreeGrafter"/>
</dbReference>
<evidence type="ECO:0000256" key="7">
    <source>
        <dbReference type="ARBA" id="ARBA00022741"/>
    </source>
</evidence>
<evidence type="ECO:0000256" key="5">
    <source>
        <dbReference type="ARBA" id="ARBA00022519"/>
    </source>
</evidence>
<dbReference type="GO" id="GO:0001407">
    <property type="term" value="P:glycerophosphodiester transmembrane transport"/>
    <property type="evidence" value="ECO:0007669"/>
    <property type="project" value="TreeGrafter"/>
</dbReference>
<keyword evidence="5" id="KW-0997">Cell inner membrane</keyword>
<dbReference type="GO" id="GO:0008643">
    <property type="term" value="P:carbohydrate transport"/>
    <property type="evidence" value="ECO:0007669"/>
    <property type="project" value="InterPro"/>
</dbReference>
<evidence type="ECO:0000256" key="3">
    <source>
        <dbReference type="ARBA" id="ARBA00022448"/>
    </source>
</evidence>
<evidence type="ECO:0000256" key="2">
    <source>
        <dbReference type="ARBA" id="ARBA00005417"/>
    </source>
</evidence>
<dbReference type="Gene3D" id="2.40.50.100">
    <property type="match status" value="1"/>
</dbReference>
<dbReference type="Proteomes" id="UP000577697">
    <property type="component" value="Unassembled WGS sequence"/>
</dbReference>
<dbReference type="PANTHER" id="PTHR43875:SF12">
    <property type="entry name" value="SN-GLYCEROL-3-PHOSPHATE IMPORT ATP-BINDING PROTEIN UGPC"/>
    <property type="match status" value="1"/>
</dbReference>
<dbReference type="InterPro" id="IPR027417">
    <property type="entry name" value="P-loop_NTPase"/>
</dbReference>
<dbReference type="GO" id="GO:0015794">
    <property type="term" value="P:glycerol-3-phosphate transmembrane transport"/>
    <property type="evidence" value="ECO:0007669"/>
    <property type="project" value="TreeGrafter"/>
</dbReference>
<dbReference type="GO" id="GO:0016887">
    <property type="term" value="F:ATP hydrolysis activity"/>
    <property type="evidence" value="ECO:0007669"/>
    <property type="project" value="InterPro"/>
</dbReference>
<feature type="domain" description="ABC transporter" evidence="11">
    <location>
        <begin position="4"/>
        <end position="234"/>
    </location>
</feature>
<dbReference type="InterPro" id="IPR008995">
    <property type="entry name" value="Mo/tungstate-bd_C_term_dom"/>
</dbReference>
<comment type="similarity">
    <text evidence="2">Belongs to the ABC transporter superfamily.</text>
</comment>
<keyword evidence="6" id="KW-0762">Sugar transport</keyword>
<sequence length="379" mass="40814">MAQIAIRGVRKTYGKNEVVHGIDLDISSGELVVILGPSGCGKSTLLRMVAGLEAISDGDISIAGKIVNKLEPRERGCAMVFQNYALYPHMTVADNIGYALKIADISKADRRERVKAVATSLGLGEFLDRKPGQLSGGQRQRVAMGRAMIREPKVFLYDEPLSNLDARLRVAMRVEIRKLHQRLGATTLFVTHDQIEAMTLADRIVVMNKGVIEQVGAPVEIYQRPATTYVAGFIGTPGLNLLPGTIDPAKGIVTLEDGQELAYDRGRWPAAVLGPITAGFRAEAVELGSGGLSGTYEFSEELGAAQLVHGTVAKSIVIAHIVGSSRRKAGEPLSFRVAPQHLQLFDQRSGRRLSGEKSPEVSLDAASDIVAERPMLMPA</sequence>
<accession>A0AAC9AQV8</accession>
<dbReference type="Gene3D" id="2.40.50.140">
    <property type="entry name" value="Nucleic acid-binding proteins"/>
    <property type="match status" value="1"/>
</dbReference>
<dbReference type="NCBIfam" id="NF008653">
    <property type="entry name" value="PRK11650.1"/>
    <property type="match status" value="1"/>
</dbReference>
<dbReference type="KEGG" id="aak:AA2016_2200"/>
<evidence type="ECO:0000256" key="10">
    <source>
        <dbReference type="ARBA" id="ARBA00023136"/>
    </source>
</evidence>
<dbReference type="InterPro" id="IPR047641">
    <property type="entry name" value="ABC_transpr_MalK/UgpC-like"/>
</dbReference>
<organism evidence="12 14">
    <name type="scientific">Aminobacter aminovorans</name>
    <name type="common">Chelatobacter heintzii</name>
    <dbReference type="NCBI Taxonomy" id="83263"/>
    <lineage>
        <taxon>Bacteria</taxon>
        <taxon>Pseudomonadati</taxon>
        <taxon>Pseudomonadota</taxon>
        <taxon>Alphaproteobacteria</taxon>
        <taxon>Hyphomicrobiales</taxon>
        <taxon>Phyllobacteriaceae</taxon>
        <taxon>Aminobacter</taxon>
    </lineage>
</organism>
<comment type="subcellular location">
    <subcellularLocation>
        <location evidence="1">Cell inner membrane</location>
        <topology evidence="1">Peripheral membrane protein</topology>
    </subcellularLocation>
</comment>
<keyword evidence="9" id="KW-1278">Translocase</keyword>
<evidence type="ECO:0000313" key="13">
    <source>
        <dbReference type="EMBL" id="MBB3705890.1"/>
    </source>
</evidence>
<keyword evidence="4" id="KW-1003">Cell membrane</keyword>
<dbReference type="InterPro" id="IPR015855">
    <property type="entry name" value="ABC_transpr_MalK-like"/>
</dbReference>
<evidence type="ECO:0000256" key="6">
    <source>
        <dbReference type="ARBA" id="ARBA00022597"/>
    </source>
</evidence>
<dbReference type="PROSITE" id="PS50893">
    <property type="entry name" value="ABC_TRANSPORTER_2"/>
    <property type="match status" value="1"/>
</dbReference>
<dbReference type="Pfam" id="PF00005">
    <property type="entry name" value="ABC_tran"/>
    <property type="match status" value="1"/>
</dbReference>
<dbReference type="InterPro" id="IPR003593">
    <property type="entry name" value="AAA+_ATPase"/>
</dbReference>
<protein>
    <submittedName>
        <fullName evidence="13">Sn-glycerol 3-phosphate transport system ATP-binding protein</fullName>
    </submittedName>
</protein>
<dbReference type="RefSeq" id="WP_067958852.1">
    <property type="nucleotide sequence ID" value="NZ_CP015005.1"/>
</dbReference>
<keyword evidence="8 13" id="KW-0067">ATP-binding</keyword>
<dbReference type="SUPFAM" id="SSF50331">
    <property type="entry name" value="MOP-like"/>
    <property type="match status" value="1"/>
</dbReference>
<dbReference type="InterPro" id="IPR017871">
    <property type="entry name" value="ABC_transporter-like_CS"/>
</dbReference>
<evidence type="ECO:0000313" key="12">
    <source>
        <dbReference type="EMBL" id="AMS41130.1"/>
    </source>
</evidence>
<evidence type="ECO:0000259" key="11">
    <source>
        <dbReference type="PROSITE" id="PS50893"/>
    </source>
</evidence>
<dbReference type="Gene3D" id="3.40.50.300">
    <property type="entry name" value="P-loop containing nucleotide triphosphate hydrolases"/>
    <property type="match status" value="1"/>
</dbReference>
<reference evidence="12 14" key="1">
    <citation type="submission" date="2016-03" db="EMBL/GenBank/DDBJ databases">
        <title>Complete genome of Aminobacter aminovorans KCTC 2477.</title>
        <authorList>
            <person name="Kim K.M."/>
        </authorList>
    </citation>
    <scope>NUCLEOTIDE SEQUENCE [LARGE SCALE GENOMIC DNA]</scope>
    <source>
        <strain evidence="12 14">KCTC 2477</strain>
    </source>
</reference>
<proteinExistence type="inferred from homology"/>
<evidence type="ECO:0000256" key="8">
    <source>
        <dbReference type="ARBA" id="ARBA00022840"/>
    </source>
</evidence>
<dbReference type="CDD" id="cd03301">
    <property type="entry name" value="ABC_MalK_N"/>
    <property type="match status" value="1"/>
</dbReference>
<dbReference type="EMBL" id="JACICB010000007">
    <property type="protein sequence ID" value="MBB3705890.1"/>
    <property type="molecule type" value="Genomic_DNA"/>
</dbReference>
<dbReference type="EMBL" id="CP015005">
    <property type="protein sequence ID" value="AMS41130.1"/>
    <property type="molecule type" value="Genomic_DNA"/>
</dbReference>